<evidence type="ECO:0000256" key="2">
    <source>
        <dbReference type="ARBA" id="ARBA00007965"/>
    </source>
</evidence>
<dbReference type="GO" id="GO:0000329">
    <property type="term" value="C:fungal-type vacuole membrane"/>
    <property type="evidence" value="ECO:0007669"/>
    <property type="project" value="TreeGrafter"/>
</dbReference>
<reference evidence="9" key="1">
    <citation type="journal article" date="2020" name="Stud. Mycol.">
        <title>101 Dothideomycetes genomes: a test case for predicting lifestyles and emergence of pathogens.</title>
        <authorList>
            <person name="Haridas S."/>
            <person name="Albert R."/>
            <person name="Binder M."/>
            <person name="Bloem J."/>
            <person name="Labutti K."/>
            <person name="Salamov A."/>
            <person name="Andreopoulos B."/>
            <person name="Baker S."/>
            <person name="Barry K."/>
            <person name="Bills G."/>
            <person name="Bluhm B."/>
            <person name="Cannon C."/>
            <person name="Castanera R."/>
            <person name="Culley D."/>
            <person name="Daum C."/>
            <person name="Ezra D."/>
            <person name="Gonzalez J."/>
            <person name="Henrissat B."/>
            <person name="Kuo A."/>
            <person name="Liang C."/>
            <person name="Lipzen A."/>
            <person name="Lutzoni F."/>
            <person name="Magnuson J."/>
            <person name="Mondo S."/>
            <person name="Nolan M."/>
            <person name="Ohm R."/>
            <person name="Pangilinan J."/>
            <person name="Park H.-J."/>
            <person name="Ramirez L."/>
            <person name="Alfaro M."/>
            <person name="Sun H."/>
            <person name="Tritt A."/>
            <person name="Yoshinaga Y."/>
            <person name="Zwiers L.-H."/>
            <person name="Turgeon B."/>
            <person name="Goodwin S."/>
            <person name="Spatafora J."/>
            <person name="Crous P."/>
            <person name="Grigoriev I."/>
        </authorList>
    </citation>
    <scope>NUCLEOTIDE SEQUENCE</scope>
    <source>
        <strain evidence="9">CBS 130266</strain>
    </source>
</reference>
<evidence type="ECO:0000256" key="8">
    <source>
        <dbReference type="SAM" id="Phobius"/>
    </source>
</evidence>
<feature type="transmembrane region" description="Helical" evidence="8">
    <location>
        <begin position="239"/>
        <end position="261"/>
    </location>
</feature>
<feature type="transmembrane region" description="Helical" evidence="8">
    <location>
        <begin position="418"/>
        <end position="439"/>
    </location>
</feature>
<proteinExistence type="inferred from homology"/>
<organism evidence="9 10">
    <name type="scientific">Tothia fuscella</name>
    <dbReference type="NCBI Taxonomy" id="1048955"/>
    <lineage>
        <taxon>Eukaryota</taxon>
        <taxon>Fungi</taxon>
        <taxon>Dikarya</taxon>
        <taxon>Ascomycota</taxon>
        <taxon>Pezizomycotina</taxon>
        <taxon>Dothideomycetes</taxon>
        <taxon>Pleosporomycetidae</taxon>
        <taxon>Venturiales</taxon>
        <taxon>Cylindrosympodiaceae</taxon>
        <taxon>Tothia</taxon>
    </lineage>
</organism>
<accession>A0A9P4TT33</accession>
<dbReference type="Pfam" id="PF01733">
    <property type="entry name" value="Nucleoside_tran"/>
    <property type="match status" value="1"/>
</dbReference>
<name>A0A9P4TT33_9PEZI</name>
<feature type="transmembrane region" description="Helical" evidence="8">
    <location>
        <begin position="380"/>
        <end position="398"/>
    </location>
</feature>
<feature type="transmembrane region" description="Helical" evidence="8">
    <location>
        <begin position="57"/>
        <end position="76"/>
    </location>
</feature>
<dbReference type="GO" id="GO:0015205">
    <property type="term" value="F:nucleobase transmembrane transporter activity"/>
    <property type="evidence" value="ECO:0007669"/>
    <property type="project" value="TreeGrafter"/>
</dbReference>
<dbReference type="PANTHER" id="PTHR10332">
    <property type="entry name" value="EQUILIBRATIVE NUCLEOSIDE TRANSPORTER"/>
    <property type="match status" value="1"/>
</dbReference>
<feature type="transmembrane region" description="Helical" evidence="8">
    <location>
        <begin position="96"/>
        <end position="120"/>
    </location>
</feature>
<feature type="transmembrane region" description="Helical" evidence="8">
    <location>
        <begin position="199"/>
        <end position="219"/>
    </location>
</feature>
<sequence length="470" mass="51715">MERFRRMTQRKSSYDRLDNDSGYSEPESRPLTLSEPEDDEEYQGGSYEGSIQEVEEFSWLVYSVFTLLGVAMLWSWNMFLAAGPYFQKRFKSNEWILINFQPAELTVSTVANLLAIVVLTNMQAKASYSKRIVTALLISVVAFTLLAISTTVFTGVSAAVYFAFLMVMVLSASSACGIMQNGIYAYVAGFGREEYTQGIMTGQAVAGVLPCVVQILSVISASEPDSDSGDFPEEKSTSAMAYFLTATAISLLTLAAFFYLANKHAHESHAYKHVEEDMTGSGVLAGSALIEPERKPVALRTLFRKTFWLAISVFLSFCITMFYPVLTQQILSLHPVETAPALLRPASFIPLAFFFWNLGDFFGRLLTAYPPIRLSHRPKLVFLLAIARVVFIPLYYLCNVGGKGAVVGSDVFYLGLELLFGITNGYIGSTCMMGVVEYVDVEEREAAGGFMGLMLVAGLTTGSLLSFMVA</sequence>
<gene>
    <name evidence="9" type="ORF">EJ08DRAFT_690428</name>
</gene>
<dbReference type="Proteomes" id="UP000800235">
    <property type="component" value="Unassembled WGS sequence"/>
</dbReference>
<evidence type="ECO:0000256" key="6">
    <source>
        <dbReference type="ARBA" id="ARBA00023136"/>
    </source>
</evidence>
<feature type="transmembrane region" description="Helical" evidence="8">
    <location>
        <begin position="132"/>
        <end position="153"/>
    </location>
</feature>
<keyword evidence="3" id="KW-0813">Transport</keyword>
<dbReference type="PRINTS" id="PR01130">
    <property type="entry name" value="DERENTRNSPRT"/>
</dbReference>
<dbReference type="InterPro" id="IPR002259">
    <property type="entry name" value="Eqnu_transpt"/>
</dbReference>
<feature type="transmembrane region" description="Helical" evidence="8">
    <location>
        <begin position="307"/>
        <end position="326"/>
    </location>
</feature>
<evidence type="ECO:0000313" key="10">
    <source>
        <dbReference type="Proteomes" id="UP000800235"/>
    </source>
</evidence>
<protein>
    <submittedName>
        <fullName evidence="9">Nucleoside transporter-like protein family</fullName>
    </submittedName>
</protein>
<evidence type="ECO:0000256" key="3">
    <source>
        <dbReference type="ARBA" id="ARBA00022448"/>
    </source>
</evidence>
<feature type="transmembrane region" description="Helical" evidence="8">
    <location>
        <begin position="159"/>
        <end position="187"/>
    </location>
</feature>
<comment type="similarity">
    <text evidence="2">Belongs to the SLC29A/ENT transporter (TC 2.A.57) family.</text>
</comment>
<dbReference type="PANTHER" id="PTHR10332:SF88">
    <property type="entry name" value="EQUILIBRATIVE NUCLEOSIDE TRANSPORTER 1, ISOFORM A"/>
    <property type="match status" value="1"/>
</dbReference>
<feature type="transmembrane region" description="Helical" evidence="8">
    <location>
        <begin position="446"/>
        <end position="469"/>
    </location>
</feature>
<dbReference type="GO" id="GO:0005886">
    <property type="term" value="C:plasma membrane"/>
    <property type="evidence" value="ECO:0007669"/>
    <property type="project" value="TreeGrafter"/>
</dbReference>
<comment type="caution">
    <text evidence="9">The sequence shown here is derived from an EMBL/GenBank/DDBJ whole genome shotgun (WGS) entry which is preliminary data.</text>
</comment>
<comment type="subcellular location">
    <subcellularLocation>
        <location evidence="1">Membrane</location>
        <topology evidence="1">Multi-pass membrane protein</topology>
    </subcellularLocation>
</comment>
<dbReference type="OrthoDB" id="46396at2759"/>
<evidence type="ECO:0000256" key="7">
    <source>
        <dbReference type="SAM" id="MobiDB-lite"/>
    </source>
</evidence>
<feature type="region of interest" description="Disordered" evidence="7">
    <location>
        <begin position="1"/>
        <end position="45"/>
    </location>
</feature>
<dbReference type="AlphaFoldDB" id="A0A9P4TT33"/>
<evidence type="ECO:0000256" key="5">
    <source>
        <dbReference type="ARBA" id="ARBA00022989"/>
    </source>
</evidence>
<keyword evidence="6 8" id="KW-0472">Membrane</keyword>
<dbReference type="EMBL" id="MU007111">
    <property type="protein sequence ID" value="KAF2420303.1"/>
    <property type="molecule type" value="Genomic_DNA"/>
</dbReference>
<evidence type="ECO:0000256" key="1">
    <source>
        <dbReference type="ARBA" id="ARBA00004141"/>
    </source>
</evidence>
<dbReference type="InterPro" id="IPR036259">
    <property type="entry name" value="MFS_trans_sf"/>
</dbReference>
<dbReference type="PIRSF" id="PIRSF016379">
    <property type="entry name" value="ENT"/>
    <property type="match status" value="1"/>
</dbReference>
<dbReference type="SUPFAM" id="SSF103473">
    <property type="entry name" value="MFS general substrate transporter"/>
    <property type="match status" value="1"/>
</dbReference>
<evidence type="ECO:0000256" key="4">
    <source>
        <dbReference type="ARBA" id="ARBA00022692"/>
    </source>
</evidence>
<dbReference type="GO" id="GO:0034257">
    <property type="term" value="F:nicotinamide riboside transmembrane transporter activity"/>
    <property type="evidence" value="ECO:0007669"/>
    <property type="project" value="TreeGrafter"/>
</dbReference>
<keyword evidence="5 8" id="KW-1133">Transmembrane helix</keyword>
<keyword evidence="10" id="KW-1185">Reference proteome</keyword>
<evidence type="ECO:0000313" key="9">
    <source>
        <dbReference type="EMBL" id="KAF2420303.1"/>
    </source>
</evidence>
<feature type="transmembrane region" description="Helical" evidence="8">
    <location>
        <begin position="346"/>
        <end position="368"/>
    </location>
</feature>
<keyword evidence="4 8" id="KW-0812">Transmembrane</keyword>